<accession>A0A348HF67</accession>
<organism evidence="1 2">
    <name type="scientific">Zymobacter palmae</name>
    <dbReference type="NCBI Taxonomy" id="33074"/>
    <lineage>
        <taxon>Bacteria</taxon>
        <taxon>Pseudomonadati</taxon>
        <taxon>Pseudomonadota</taxon>
        <taxon>Gammaproteobacteria</taxon>
        <taxon>Oceanospirillales</taxon>
        <taxon>Halomonadaceae</taxon>
        <taxon>Zymobacter group</taxon>
        <taxon>Zymobacter</taxon>
    </lineage>
</organism>
<dbReference type="InterPro" id="IPR021246">
    <property type="entry name" value="DUF2797"/>
</dbReference>
<dbReference type="AlphaFoldDB" id="A0A348HF67"/>
<evidence type="ECO:0000313" key="2">
    <source>
        <dbReference type="Proteomes" id="UP000267342"/>
    </source>
</evidence>
<dbReference type="Proteomes" id="UP000267342">
    <property type="component" value="Chromosome"/>
</dbReference>
<gene>
    <name evidence="1" type="ORF">ZBT109_1509</name>
</gene>
<dbReference type="KEGG" id="zpl:ZBT109_1509"/>
<proteinExistence type="predicted"/>
<dbReference type="EMBL" id="AP018933">
    <property type="protein sequence ID" value="BBG30269.1"/>
    <property type="molecule type" value="Genomic_DNA"/>
</dbReference>
<sequence>MIYRIPIRRWAAFMVGNVLALCLNCYYRPSLRAVIFIFSRGGVGMQMEGALRKMAITADEEGKAHYALRLDDSALPLNGAVGRTVRLVWTGAIRCVHCQRSTNKSFAQGHCYPCFKRLASCDTCIMSPERCHYAQGTCREPAWGEQHCMAPHLVYLANSSALKVGITKPSQLPTRWLDQGATQAVPILDVDSRLQSGWVEDTLRSEISDRTSWQAMLKGEAAELDMAALRTRVLAQFEPQLDALRARWGADAIRVRSDVPRRFHYPVQAYPAKVKSFNLDRQPIVEGQLMGLKGQYLILDNGVINLRKYAGYHVDFSVVS</sequence>
<evidence type="ECO:0000313" key="1">
    <source>
        <dbReference type="EMBL" id="BBG30269.1"/>
    </source>
</evidence>
<reference evidence="1 2" key="1">
    <citation type="submission" date="2018-09" db="EMBL/GenBank/DDBJ databases">
        <title>Zymobacter palmae IAM14233 (=T109) whole genome analysis.</title>
        <authorList>
            <person name="Yanase H."/>
        </authorList>
    </citation>
    <scope>NUCLEOTIDE SEQUENCE [LARGE SCALE GENOMIC DNA]</scope>
    <source>
        <strain evidence="1 2">IAM14233</strain>
    </source>
</reference>
<dbReference type="Pfam" id="PF10977">
    <property type="entry name" value="DUF2797"/>
    <property type="match status" value="1"/>
</dbReference>
<keyword evidence="2" id="KW-1185">Reference proteome</keyword>
<dbReference type="STRING" id="1123510.GCA_000620025_02599"/>
<protein>
    <submittedName>
        <fullName evidence="1">2-polyprenylphenolhydroxylase</fullName>
    </submittedName>
</protein>
<name>A0A348HF67_9GAMM</name>